<comment type="function">
    <text evidence="8">Mediates influx of magnesium ions.</text>
</comment>
<comment type="subcellular location">
    <subcellularLocation>
        <location evidence="1">Cell membrane</location>
        <topology evidence="1">Multi-pass membrane protein</topology>
    </subcellularLocation>
    <subcellularLocation>
        <location evidence="8">Membrane</location>
        <topology evidence="8">Multi-pass membrane protein</topology>
    </subcellularLocation>
</comment>
<dbReference type="InterPro" id="IPR004488">
    <property type="entry name" value="Mg/Co-transport_prot_CorA"/>
</dbReference>
<dbReference type="Proteomes" id="UP000184076">
    <property type="component" value="Unassembled WGS sequence"/>
</dbReference>
<dbReference type="PANTHER" id="PTHR46494:SF1">
    <property type="entry name" value="CORA FAMILY METAL ION TRANSPORTER (EUROFUNG)"/>
    <property type="match status" value="1"/>
</dbReference>
<dbReference type="RefSeq" id="WP_073039728.1">
    <property type="nucleotide sequence ID" value="NZ_FQVB01000022.1"/>
</dbReference>
<gene>
    <name evidence="8" type="primary">corA</name>
    <name evidence="9" type="ORF">SAMN02745206_02374</name>
</gene>
<organism evidence="9 10">
    <name type="scientific">Desulfacinum infernum DSM 9756</name>
    <dbReference type="NCBI Taxonomy" id="1121391"/>
    <lineage>
        <taxon>Bacteria</taxon>
        <taxon>Pseudomonadati</taxon>
        <taxon>Thermodesulfobacteriota</taxon>
        <taxon>Syntrophobacteria</taxon>
        <taxon>Syntrophobacterales</taxon>
        <taxon>Syntrophobacteraceae</taxon>
        <taxon>Desulfacinum</taxon>
    </lineage>
</organism>
<keyword evidence="5 8" id="KW-0812">Transmembrane</keyword>
<dbReference type="OrthoDB" id="9803416at2"/>
<dbReference type="PANTHER" id="PTHR46494">
    <property type="entry name" value="CORA FAMILY METAL ION TRANSPORTER (EUROFUNG)"/>
    <property type="match status" value="1"/>
</dbReference>
<dbReference type="Gene3D" id="1.20.58.340">
    <property type="entry name" value="Magnesium transport protein CorA, transmembrane region"/>
    <property type="match status" value="2"/>
</dbReference>
<dbReference type="Gene3D" id="3.30.460.20">
    <property type="entry name" value="CorA soluble domain-like"/>
    <property type="match status" value="1"/>
</dbReference>
<dbReference type="GO" id="GO:0000287">
    <property type="term" value="F:magnesium ion binding"/>
    <property type="evidence" value="ECO:0007669"/>
    <property type="project" value="TreeGrafter"/>
</dbReference>
<reference evidence="10" key="1">
    <citation type="submission" date="2016-11" db="EMBL/GenBank/DDBJ databases">
        <authorList>
            <person name="Varghese N."/>
            <person name="Submissions S."/>
        </authorList>
    </citation>
    <scope>NUCLEOTIDE SEQUENCE [LARGE SCALE GENOMIC DNA]</scope>
    <source>
        <strain evidence="10">DSM 9756</strain>
    </source>
</reference>
<proteinExistence type="inferred from homology"/>
<evidence type="ECO:0000256" key="1">
    <source>
        <dbReference type="ARBA" id="ARBA00004651"/>
    </source>
</evidence>
<name>A0A1M5D8F6_9BACT</name>
<keyword evidence="8" id="KW-0460">Magnesium</keyword>
<keyword evidence="4 8" id="KW-1003">Cell membrane</keyword>
<evidence type="ECO:0000313" key="9">
    <source>
        <dbReference type="EMBL" id="SHF62952.1"/>
    </source>
</evidence>
<evidence type="ECO:0000256" key="6">
    <source>
        <dbReference type="ARBA" id="ARBA00022989"/>
    </source>
</evidence>
<dbReference type="SUPFAM" id="SSF143865">
    <property type="entry name" value="CorA soluble domain-like"/>
    <property type="match status" value="1"/>
</dbReference>
<dbReference type="InterPro" id="IPR045861">
    <property type="entry name" value="CorA_cytoplasmic_dom"/>
</dbReference>
<evidence type="ECO:0000256" key="2">
    <source>
        <dbReference type="ARBA" id="ARBA00009765"/>
    </source>
</evidence>
<dbReference type="GO" id="GO:0050897">
    <property type="term" value="F:cobalt ion binding"/>
    <property type="evidence" value="ECO:0007669"/>
    <property type="project" value="TreeGrafter"/>
</dbReference>
<dbReference type="GO" id="GO:0015087">
    <property type="term" value="F:cobalt ion transmembrane transporter activity"/>
    <property type="evidence" value="ECO:0007669"/>
    <property type="project" value="UniProtKB-UniRule"/>
</dbReference>
<dbReference type="InterPro" id="IPR045863">
    <property type="entry name" value="CorA_TM1_TM2"/>
</dbReference>
<keyword evidence="10" id="KW-1185">Reference proteome</keyword>
<keyword evidence="6 8" id="KW-1133">Transmembrane helix</keyword>
<dbReference type="GO" id="GO:0015095">
    <property type="term" value="F:magnesium ion transmembrane transporter activity"/>
    <property type="evidence" value="ECO:0007669"/>
    <property type="project" value="UniProtKB-UniRule"/>
</dbReference>
<evidence type="ECO:0000313" key="10">
    <source>
        <dbReference type="Proteomes" id="UP000184076"/>
    </source>
</evidence>
<dbReference type="STRING" id="1121391.SAMN02745206_02374"/>
<keyword evidence="8" id="KW-0406">Ion transport</keyword>
<accession>A0A1M5D8F6</accession>
<evidence type="ECO:0000256" key="7">
    <source>
        <dbReference type="ARBA" id="ARBA00023136"/>
    </source>
</evidence>
<feature type="transmembrane region" description="Helical" evidence="8">
    <location>
        <begin position="296"/>
        <end position="316"/>
    </location>
</feature>
<keyword evidence="3 8" id="KW-0813">Transport</keyword>
<dbReference type="GO" id="GO:0005886">
    <property type="term" value="C:plasma membrane"/>
    <property type="evidence" value="ECO:0007669"/>
    <property type="project" value="UniProtKB-SubCell"/>
</dbReference>
<sequence>MKEEAKRSAKQPGLPPGTLAFVGRKRTESVRIRVVDYGREVLETFDLEQVEDCSDLTRRHTNLWVHVSGLHRVGVVERLGHCFQIPPLILEDILNTGHRPKVELLDQGIFVLLKFFSMDPITAVMEVEQVCFVLTEEALVSFQESDRPIFEPVIKRLSNPRSRLRQSGPDYLLYCLMDLVVDHYFVVLEALGDRIEDLEEALFDEQWRELLDDIHRVRRQCLFMRRASLPLREAVSVLWREEGSLMKETTQPYLKDLYDHVLQALDILDNHREMGSALLEVYLSTQSNRMNEVMKVLTIIATIFIPVTFIAGVYGMNFEHMPELKWPWAYPAVWIVMIGVGVLMLFYFRKKKWL</sequence>
<keyword evidence="7 8" id="KW-0472">Membrane</keyword>
<evidence type="ECO:0000256" key="4">
    <source>
        <dbReference type="ARBA" id="ARBA00022475"/>
    </source>
</evidence>
<evidence type="ECO:0000256" key="3">
    <source>
        <dbReference type="ARBA" id="ARBA00022448"/>
    </source>
</evidence>
<dbReference type="Pfam" id="PF01544">
    <property type="entry name" value="CorA"/>
    <property type="match status" value="1"/>
</dbReference>
<dbReference type="SUPFAM" id="SSF144083">
    <property type="entry name" value="Magnesium transport protein CorA, transmembrane region"/>
    <property type="match status" value="1"/>
</dbReference>
<protein>
    <recommendedName>
        <fullName evidence="8">Magnesium transport protein CorA</fullName>
    </recommendedName>
</protein>
<dbReference type="AlphaFoldDB" id="A0A1M5D8F6"/>
<dbReference type="EMBL" id="FQVB01000022">
    <property type="protein sequence ID" value="SHF62952.1"/>
    <property type="molecule type" value="Genomic_DNA"/>
</dbReference>
<evidence type="ECO:0000256" key="8">
    <source>
        <dbReference type="RuleBase" id="RU362010"/>
    </source>
</evidence>
<feature type="transmembrane region" description="Helical" evidence="8">
    <location>
        <begin position="328"/>
        <end position="348"/>
    </location>
</feature>
<evidence type="ECO:0000256" key="5">
    <source>
        <dbReference type="ARBA" id="ARBA00022692"/>
    </source>
</evidence>
<dbReference type="InterPro" id="IPR002523">
    <property type="entry name" value="MgTranspt_CorA/ZnTranspt_ZntB"/>
</dbReference>
<dbReference type="FunFam" id="1.20.58.340:FF:000012">
    <property type="entry name" value="Magnesium transport protein CorA"/>
    <property type="match status" value="1"/>
</dbReference>
<comment type="similarity">
    <text evidence="2 8">Belongs to the CorA metal ion transporter (MIT) (TC 1.A.35) family.</text>
</comment>
<dbReference type="CDD" id="cd12828">
    <property type="entry name" value="TmCorA-like_1"/>
    <property type="match status" value="1"/>
</dbReference>
<dbReference type="NCBIfam" id="TIGR00383">
    <property type="entry name" value="corA"/>
    <property type="match status" value="1"/>
</dbReference>